<keyword evidence="2" id="KW-1185">Reference proteome</keyword>
<dbReference type="SMART" id="SM00248">
    <property type="entry name" value="ANK"/>
    <property type="match status" value="3"/>
</dbReference>
<dbReference type="SUPFAM" id="SSF48403">
    <property type="entry name" value="Ankyrin repeat"/>
    <property type="match status" value="1"/>
</dbReference>
<dbReference type="Proteomes" id="UP000276133">
    <property type="component" value="Unassembled WGS sequence"/>
</dbReference>
<dbReference type="Gene3D" id="1.25.40.20">
    <property type="entry name" value="Ankyrin repeat-containing domain"/>
    <property type="match status" value="1"/>
</dbReference>
<dbReference type="STRING" id="10195.A0A3M7ST15"/>
<dbReference type="OrthoDB" id="194358at2759"/>
<evidence type="ECO:0000313" key="1">
    <source>
        <dbReference type="EMBL" id="RNA38954.1"/>
    </source>
</evidence>
<organism evidence="1 2">
    <name type="scientific">Brachionus plicatilis</name>
    <name type="common">Marine rotifer</name>
    <name type="synonym">Brachionus muelleri</name>
    <dbReference type="NCBI Taxonomy" id="10195"/>
    <lineage>
        <taxon>Eukaryota</taxon>
        <taxon>Metazoa</taxon>
        <taxon>Spiralia</taxon>
        <taxon>Gnathifera</taxon>
        <taxon>Rotifera</taxon>
        <taxon>Eurotatoria</taxon>
        <taxon>Monogononta</taxon>
        <taxon>Pseudotrocha</taxon>
        <taxon>Ploima</taxon>
        <taxon>Brachionidae</taxon>
        <taxon>Brachionus</taxon>
    </lineage>
</organism>
<dbReference type="SUPFAM" id="SSF100934">
    <property type="entry name" value="Heat shock protein 70kD (HSP70), C-terminal subdomain"/>
    <property type="match status" value="1"/>
</dbReference>
<dbReference type="InterPro" id="IPR002110">
    <property type="entry name" value="Ankyrin_rpt"/>
</dbReference>
<accession>A0A3M7ST15</accession>
<dbReference type="AlphaFoldDB" id="A0A3M7ST15"/>
<dbReference type="InterPro" id="IPR029048">
    <property type="entry name" value="HSP70_C_sf"/>
</dbReference>
<sequence length="312" mass="35726">MTSTPNNKKKNNKISKEAIERFSPPDIETLALDENFVLQCALKNEYQSICGAFDAKEHPLASFIAENKLFDRRDEHGKTAFDLAAQMGNKEFIRAILLRTDEKIDENVFNLRGLLKPANSYNFLHYACIWGRLDLVKFLIEQQKLILDPSIDDFVSNSNATMQSTKSSSSNPNLRTLGSALLRSKTKTGETPRDLTIRYNHHQLLEYLNYAEKRQTFIDNINDVKLIASDSERNQNKFSKDDKKKLDKVYAETMDWLEKNKEIVDMEILETQIKLTEAEVKPILDKLTDINASNSNMNSGSFSNRSKEMSKA</sequence>
<name>A0A3M7ST15_BRAPC</name>
<dbReference type="InterPro" id="IPR036770">
    <property type="entry name" value="Ankyrin_rpt-contain_sf"/>
</dbReference>
<comment type="caution">
    <text evidence="1">The sequence shown here is derived from an EMBL/GenBank/DDBJ whole genome shotgun (WGS) entry which is preliminary data.</text>
</comment>
<reference evidence="1 2" key="1">
    <citation type="journal article" date="2018" name="Sci. Rep.">
        <title>Genomic signatures of local adaptation to the degree of environmental predictability in rotifers.</title>
        <authorList>
            <person name="Franch-Gras L."/>
            <person name="Hahn C."/>
            <person name="Garcia-Roger E.M."/>
            <person name="Carmona M.J."/>
            <person name="Serra M."/>
            <person name="Gomez A."/>
        </authorList>
    </citation>
    <scope>NUCLEOTIDE SEQUENCE [LARGE SCALE GENOMIC DNA]</scope>
    <source>
        <strain evidence="1">HYR1</strain>
    </source>
</reference>
<dbReference type="EMBL" id="REGN01000798">
    <property type="protein sequence ID" value="RNA38954.1"/>
    <property type="molecule type" value="Genomic_DNA"/>
</dbReference>
<gene>
    <name evidence="1" type="ORF">BpHYR1_041631</name>
</gene>
<dbReference type="Pfam" id="PF12796">
    <property type="entry name" value="Ank_2"/>
    <property type="match status" value="1"/>
</dbReference>
<proteinExistence type="predicted"/>
<dbReference type="Gene3D" id="1.20.1270.10">
    <property type="match status" value="1"/>
</dbReference>
<protein>
    <submittedName>
        <fullName evidence="1">Ankyrin repeat domain-containing 45</fullName>
    </submittedName>
</protein>
<evidence type="ECO:0000313" key="2">
    <source>
        <dbReference type="Proteomes" id="UP000276133"/>
    </source>
</evidence>